<keyword evidence="3" id="KW-1185">Reference proteome</keyword>
<comment type="caution">
    <text evidence="2">The sequence shown here is derived from an EMBL/GenBank/DDBJ whole genome shotgun (WGS) entry which is preliminary data.</text>
</comment>
<name>A0A7J0DMW3_9ERIC</name>
<feature type="compositionally biased region" description="Basic and acidic residues" evidence="1">
    <location>
        <begin position="226"/>
        <end position="242"/>
    </location>
</feature>
<reference evidence="3" key="1">
    <citation type="submission" date="2019-07" db="EMBL/GenBank/DDBJ databases">
        <title>De Novo Assembly of kiwifruit Actinidia rufa.</title>
        <authorList>
            <person name="Sugita-Konishi S."/>
            <person name="Sato K."/>
            <person name="Mori E."/>
            <person name="Abe Y."/>
            <person name="Kisaki G."/>
            <person name="Hamano K."/>
            <person name="Suezawa K."/>
            <person name="Otani M."/>
            <person name="Fukuda T."/>
            <person name="Manabe T."/>
            <person name="Gomi K."/>
            <person name="Tabuchi M."/>
            <person name="Akimitsu K."/>
            <person name="Kataoka I."/>
        </authorList>
    </citation>
    <scope>NUCLEOTIDE SEQUENCE [LARGE SCALE GENOMIC DNA]</scope>
    <source>
        <strain evidence="3">cv. Fuchu</strain>
    </source>
</reference>
<protein>
    <submittedName>
        <fullName evidence="2">Uncharacterized protein</fullName>
    </submittedName>
</protein>
<evidence type="ECO:0000313" key="2">
    <source>
        <dbReference type="EMBL" id="GFS37718.1"/>
    </source>
</evidence>
<dbReference type="AlphaFoldDB" id="A0A7J0DMW3"/>
<evidence type="ECO:0000313" key="3">
    <source>
        <dbReference type="Proteomes" id="UP000585474"/>
    </source>
</evidence>
<feature type="region of interest" description="Disordered" evidence="1">
    <location>
        <begin position="213"/>
        <end position="249"/>
    </location>
</feature>
<feature type="region of interest" description="Disordered" evidence="1">
    <location>
        <begin position="1"/>
        <end position="72"/>
    </location>
</feature>
<organism evidence="2 3">
    <name type="scientific">Actinidia rufa</name>
    <dbReference type="NCBI Taxonomy" id="165716"/>
    <lineage>
        <taxon>Eukaryota</taxon>
        <taxon>Viridiplantae</taxon>
        <taxon>Streptophyta</taxon>
        <taxon>Embryophyta</taxon>
        <taxon>Tracheophyta</taxon>
        <taxon>Spermatophyta</taxon>
        <taxon>Magnoliopsida</taxon>
        <taxon>eudicotyledons</taxon>
        <taxon>Gunneridae</taxon>
        <taxon>Pentapetalae</taxon>
        <taxon>asterids</taxon>
        <taxon>Ericales</taxon>
        <taxon>Actinidiaceae</taxon>
        <taxon>Actinidia</taxon>
    </lineage>
</organism>
<gene>
    <name evidence="2" type="ORF">Acr_00g0053620</name>
</gene>
<dbReference type="EMBL" id="BJWL01000288">
    <property type="protein sequence ID" value="GFS37718.1"/>
    <property type="molecule type" value="Genomic_DNA"/>
</dbReference>
<proteinExistence type="predicted"/>
<feature type="compositionally biased region" description="Polar residues" evidence="1">
    <location>
        <begin position="60"/>
        <end position="72"/>
    </location>
</feature>
<accession>A0A7J0DMW3</accession>
<evidence type="ECO:0000256" key="1">
    <source>
        <dbReference type="SAM" id="MobiDB-lite"/>
    </source>
</evidence>
<sequence length="249" mass="27424">MTRWKNPRTRVIGEKRPRKDFASSPSKKGKVVDHSKGKEVAPTPEAKKKATRHGDMACSRVTSSPKPVEGTSTNLSTALGPIASILGSLSMAEKILRGVILPTVKEKMEKHTLDQMATRLFHQSLVLGSSLAVQSRKARKEASLQQGRAAFLESKAKDDTAKLNEDRDAVIEKLERSGILVVELQETMAWAKTFLRQHHPDLVIDLEGMGLDHDLLTEEDEAGEEEKEKEGENKEDGGKDKGNANPFPP</sequence>
<feature type="compositionally biased region" description="Basic and acidic residues" evidence="1">
    <location>
        <begin position="30"/>
        <end position="55"/>
    </location>
</feature>
<feature type="compositionally biased region" description="Basic and acidic residues" evidence="1">
    <location>
        <begin position="11"/>
        <end position="21"/>
    </location>
</feature>
<dbReference type="Proteomes" id="UP000585474">
    <property type="component" value="Unassembled WGS sequence"/>
</dbReference>